<proteinExistence type="predicted"/>
<organism evidence="2">
    <name type="scientific">Streptomyces sp. R33</name>
    <dbReference type="NCBI Taxonomy" id="3238629"/>
    <lineage>
        <taxon>Bacteria</taxon>
        <taxon>Bacillati</taxon>
        <taxon>Actinomycetota</taxon>
        <taxon>Actinomycetes</taxon>
        <taxon>Kitasatosporales</taxon>
        <taxon>Streptomycetaceae</taxon>
        <taxon>Streptomyces</taxon>
    </lineage>
</organism>
<sequence length="60" mass="6221">MRGWSLPLLLAALLAASGCVTIHPTPTRPAKVSPAAGAAGHKQPAVWPVTCTHSRHKSNT</sequence>
<gene>
    <name evidence="2" type="ORF">AB5J51_41645</name>
</gene>
<keyword evidence="2" id="KW-0614">Plasmid</keyword>
<dbReference type="PROSITE" id="PS51257">
    <property type="entry name" value="PROKAR_LIPOPROTEIN"/>
    <property type="match status" value="1"/>
</dbReference>
<dbReference type="RefSeq" id="WP_369780718.1">
    <property type="nucleotide sequence ID" value="NZ_CP165728.1"/>
</dbReference>
<dbReference type="AlphaFoldDB" id="A0AB39YHX9"/>
<feature type="signal peptide" evidence="1">
    <location>
        <begin position="1"/>
        <end position="22"/>
    </location>
</feature>
<evidence type="ECO:0000313" key="2">
    <source>
        <dbReference type="EMBL" id="XDV69512.1"/>
    </source>
</evidence>
<reference evidence="2" key="1">
    <citation type="submission" date="2024-08" db="EMBL/GenBank/DDBJ databases">
        <authorList>
            <person name="Yu S.T."/>
        </authorList>
    </citation>
    <scope>NUCLEOTIDE SEQUENCE</scope>
    <source>
        <strain evidence="2">R33</strain>
        <plasmid evidence="2">unnamed1</plasmid>
    </source>
</reference>
<keyword evidence="1" id="KW-0732">Signal</keyword>
<dbReference type="EMBL" id="CP165728">
    <property type="protein sequence ID" value="XDV69512.1"/>
    <property type="molecule type" value="Genomic_DNA"/>
</dbReference>
<geneLocation type="plasmid" evidence="2">
    <name>unnamed1</name>
</geneLocation>
<feature type="chain" id="PRO_5044254521" evidence="1">
    <location>
        <begin position="23"/>
        <end position="60"/>
    </location>
</feature>
<accession>A0AB39YHX9</accession>
<evidence type="ECO:0000256" key="1">
    <source>
        <dbReference type="SAM" id="SignalP"/>
    </source>
</evidence>
<protein>
    <submittedName>
        <fullName evidence="2">Uncharacterized protein</fullName>
    </submittedName>
</protein>
<name>A0AB39YHX9_9ACTN</name>